<dbReference type="KEGG" id="hch:HCH_05733"/>
<proteinExistence type="predicted"/>
<evidence type="ECO:0000313" key="1">
    <source>
        <dbReference type="EMBL" id="ABC32386.1"/>
    </source>
</evidence>
<sequence>MKPRTRLITVNDARYVWLVDEIEWNLLRLKVWREGEKSAPWFTLDKGMNIPWRFSPKIAEATPDTSFSVTPKLVAEAIRQVRSQLGFPEENDKALNLYVSSDGKSILPLSAEAPPNR</sequence>
<dbReference type="AlphaFoldDB" id="Q2SAD8"/>
<evidence type="ECO:0000313" key="2">
    <source>
        <dbReference type="Proteomes" id="UP000000238"/>
    </source>
</evidence>
<dbReference type="EMBL" id="CP000155">
    <property type="protein sequence ID" value="ABC32386.1"/>
    <property type="molecule type" value="Genomic_DNA"/>
</dbReference>
<protein>
    <submittedName>
        <fullName evidence="1">Uncharacterized protein</fullName>
    </submittedName>
</protein>
<dbReference type="OrthoDB" id="7068081at2"/>
<gene>
    <name evidence="1" type="ordered locus">HCH_05733</name>
</gene>
<reference evidence="1 2" key="1">
    <citation type="journal article" date="2005" name="Nucleic Acids Res.">
        <title>Genomic blueprint of Hahella chejuensis, a marine microbe producing an algicidal agent.</title>
        <authorList>
            <person name="Jeong H."/>
            <person name="Yim J.H."/>
            <person name="Lee C."/>
            <person name="Choi S.-H."/>
            <person name="Park Y.K."/>
            <person name="Yoon S.H."/>
            <person name="Hur C.-G."/>
            <person name="Kang H.-Y."/>
            <person name="Kim D."/>
            <person name="Lee H.H."/>
            <person name="Park K.H."/>
            <person name="Park S.-H."/>
            <person name="Park H.-S."/>
            <person name="Lee H.K."/>
            <person name="Oh T.K."/>
            <person name="Kim J.F."/>
        </authorList>
    </citation>
    <scope>NUCLEOTIDE SEQUENCE [LARGE SCALE GENOMIC DNA]</scope>
    <source>
        <strain evidence="1 2">KCTC 2396</strain>
    </source>
</reference>
<name>Q2SAD8_HAHCH</name>
<accession>Q2SAD8</accession>
<keyword evidence="2" id="KW-1185">Reference proteome</keyword>
<dbReference type="RefSeq" id="WP_011399445.1">
    <property type="nucleotide sequence ID" value="NC_007645.1"/>
</dbReference>
<dbReference type="HOGENOM" id="CLU_2081519_0_0_6"/>
<organism evidence="1 2">
    <name type="scientific">Hahella chejuensis (strain KCTC 2396)</name>
    <dbReference type="NCBI Taxonomy" id="349521"/>
    <lineage>
        <taxon>Bacteria</taxon>
        <taxon>Pseudomonadati</taxon>
        <taxon>Pseudomonadota</taxon>
        <taxon>Gammaproteobacteria</taxon>
        <taxon>Oceanospirillales</taxon>
        <taxon>Hahellaceae</taxon>
        <taxon>Hahella</taxon>
    </lineage>
</organism>
<dbReference type="Proteomes" id="UP000000238">
    <property type="component" value="Chromosome"/>
</dbReference>